<dbReference type="Gene3D" id="3.40.190.10">
    <property type="entry name" value="Periplasmic binding protein-like II"/>
    <property type="match status" value="1"/>
</dbReference>
<dbReference type="PANTHER" id="PTHR35841">
    <property type="entry name" value="PHOSPHONATES-BINDING PERIPLASMIC PROTEIN"/>
    <property type="match status" value="1"/>
</dbReference>
<dbReference type="PANTHER" id="PTHR35841:SF1">
    <property type="entry name" value="PHOSPHONATES-BINDING PERIPLASMIC PROTEIN"/>
    <property type="match status" value="1"/>
</dbReference>
<dbReference type="RefSeq" id="WP_049641785.1">
    <property type="nucleotide sequence ID" value="NZ_LFTY01000001.1"/>
</dbReference>
<evidence type="ECO:0000313" key="2">
    <source>
        <dbReference type="Proteomes" id="UP000037178"/>
    </source>
</evidence>
<dbReference type="Proteomes" id="UP000037178">
    <property type="component" value="Unassembled WGS sequence"/>
</dbReference>
<reference evidence="1 2" key="1">
    <citation type="submission" date="2015-06" db="EMBL/GenBank/DDBJ databases">
        <title>Draft genome sequence of an Alphaproteobacteria species associated to the Mediterranean sponge Oscarella lobularis.</title>
        <authorList>
            <person name="Jourda C."/>
            <person name="Santini S."/>
            <person name="Claverie J.-M."/>
        </authorList>
    </citation>
    <scope>NUCLEOTIDE SEQUENCE [LARGE SCALE GENOMIC DNA]</scope>
    <source>
        <strain evidence="1">IGS</strain>
    </source>
</reference>
<protein>
    <submittedName>
        <fullName evidence="1">ABC-type phosphate/phosphonate transport system, periplasmic component</fullName>
    </submittedName>
</protein>
<evidence type="ECO:0000313" key="1">
    <source>
        <dbReference type="EMBL" id="KMW60745.1"/>
    </source>
</evidence>
<dbReference type="AlphaFoldDB" id="A0A0J9EDF9"/>
<dbReference type="EMBL" id="LFTY01000001">
    <property type="protein sequence ID" value="KMW60745.1"/>
    <property type="molecule type" value="Genomic_DNA"/>
</dbReference>
<gene>
    <name evidence="1" type="ORF">AIOL_000910</name>
</gene>
<name>A0A0J9EDF9_9RHOB</name>
<dbReference type="STRING" id="1675527.AIOL_000910"/>
<organism evidence="1 2">
    <name type="scientific">Candidatus Rhodobacter oscarellae</name>
    <dbReference type="NCBI Taxonomy" id="1675527"/>
    <lineage>
        <taxon>Bacteria</taxon>
        <taxon>Pseudomonadati</taxon>
        <taxon>Pseudomonadota</taxon>
        <taxon>Alphaproteobacteria</taxon>
        <taxon>Rhodobacterales</taxon>
        <taxon>Rhodobacter group</taxon>
        <taxon>Rhodobacter</taxon>
    </lineage>
</organism>
<sequence length="246" mass="26803">MIAGLPMYDRPETAAANDRLWDLARSALQDCGIAAPDALARDIALWDLWLRDDLVLAQTCGLPYRWKLHDQVNLVGTPMHALDCPAGHYYSTIVAREDDPRADFSGATPAVNEARSQSGWSALLDWAEATGTTLAAPTLTGAHVYSAKAVAEARADLAAIDAVTWRMIRRWEPWARTLREVTHTSPTPALPYICARGVDAEVVYGAIEQAIIAMAEDDRALLGLTGITRLARSAYLDMPVPDPPNE</sequence>
<keyword evidence="2" id="KW-1185">Reference proteome</keyword>
<accession>A0A0J9EDF9</accession>
<dbReference type="Pfam" id="PF12974">
    <property type="entry name" value="Phosphonate-bd"/>
    <property type="match status" value="1"/>
</dbReference>
<proteinExistence type="predicted"/>
<dbReference type="PATRIC" id="fig|1675527.3.peg.970"/>
<comment type="caution">
    <text evidence="1">The sequence shown here is derived from an EMBL/GenBank/DDBJ whole genome shotgun (WGS) entry which is preliminary data.</text>
</comment>
<dbReference type="OrthoDB" id="7353682at2"/>